<dbReference type="AlphaFoldDB" id="A0A4D6L4F0"/>
<gene>
    <name evidence="1" type="ORF">DEO72_LG2g3710</name>
</gene>
<dbReference type="EMBL" id="CP039346">
    <property type="protein sequence ID" value="QCD83366.1"/>
    <property type="molecule type" value="Genomic_DNA"/>
</dbReference>
<dbReference type="Proteomes" id="UP000501690">
    <property type="component" value="Linkage Group LG2"/>
</dbReference>
<reference evidence="1 2" key="1">
    <citation type="submission" date="2019-04" db="EMBL/GenBank/DDBJ databases">
        <title>An improved genome assembly and genetic linkage map for asparagus bean, Vigna unguiculata ssp. sesquipedialis.</title>
        <authorList>
            <person name="Xia Q."/>
            <person name="Zhang R."/>
            <person name="Dong Y."/>
        </authorList>
    </citation>
    <scope>NUCLEOTIDE SEQUENCE [LARGE SCALE GENOMIC DNA]</scope>
    <source>
        <tissue evidence="1">Leaf</tissue>
    </source>
</reference>
<accession>A0A4D6L4F0</accession>
<protein>
    <submittedName>
        <fullName evidence="1">Uncharacterized protein</fullName>
    </submittedName>
</protein>
<name>A0A4D6L4F0_VIGUN</name>
<evidence type="ECO:0000313" key="1">
    <source>
        <dbReference type="EMBL" id="QCD83366.1"/>
    </source>
</evidence>
<keyword evidence="2" id="KW-1185">Reference proteome</keyword>
<organism evidence="1 2">
    <name type="scientific">Vigna unguiculata</name>
    <name type="common">Cowpea</name>
    <dbReference type="NCBI Taxonomy" id="3917"/>
    <lineage>
        <taxon>Eukaryota</taxon>
        <taxon>Viridiplantae</taxon>
        <taxon>Streptophyta</taxon>
        <taxon>Embryophyta</taxon>
        <taxon>Tracheophyta</taxon>
        <taxon>Spermatophyta</taxon>
        <taxon>Magnoliopsida</taxon>
        <taxon>eudicotyledons</taxon>
        <taxon>Gunneridae</taxon>
        <taxon>Pentapetalae</taxon>
        <taxon>rosids</taxon>
        <taxon>fabids</taxon>
        <taxon>Fabales</taxon>
        <taxon>Fabaceae</taxon>
        <taxon>Papilionoideae</taxon>
        <taxon>50 kb inversion clade</taxon>
        <taxon>NPAAA clade</taxon>
        <taxon>indigoferoid/millettioid clade</taxon>
        <taxon>Phaseoleae</taxon>
        <taxon>Vigna</taxon>
    </lineage>
</organism>
<proteinExistence type="predicted"/>
<sequence length="202" mass="23167">MTTNSMSTPPLVVSIAFDDELVKVRTSSSLLCEPQLMFSSISAARTNTTNSSSPSPPSPPVIGVASNDELLRLRRPEHQLHNHFHLRIVEKQIEEIEKRFEEVMERKKEVVMVDEFVTVEKMSLLRKGFEGEKVQQMQVDLPFLLRQGRHGLLKLLKWNKACCEDFESALGVPEDSIMNVELLKRLYLEIREKDADNMTQDK</sequence>
<evidence type="ECO:0000313" key="2">
    <source>
        <dbReference type="Proteomes" id="UP000501690"/>
    </source>
</evidence>